<keyword evidence="1 2" id="KW-0597">Phosphoprotein</keyword>
<dbReference type="Gene3D" id="3.40.50.2300">
    <property type="match status" value="1"/>
</dbReference>
<sequence>MEALGMSDDLLIVIVDDDQSAREATGDLVRALGFQAVEFCSAADLLKSEERGRMTCLIADVQMPGMNGLDLYLQLSASGTPPPTVLMTAYRDEAMRERAVEAGVDFYLEKPLEADQLLACVRSAIEHRDEPARQGPRPH</sequence>
<feature type="domain" description="Response regulatory" evidence="3">
    <location>
        <begin position="11"/>
        <end position="125"/>
    </location>
</feature>
<evidence type="ECO:0000256" key="2">
    <source>
        <dbReference type="PROSITE-ProRule" id="PRU00169"/>
    </source>
</evidence>
<dbReference type="PROSITE" id="PS50110">
    <property type="entry name" value="RESPONSE_REGULATORY"/>
    <property type="match status" value="1"/>
</dbReference>
<dbReference type="SMART" id="SM00448">
    <property type="entry name" value="REC"/>
    <property type="match status" value="1"/>
</dbReference>
<name>A0A370HN69_9HYPH</name>
<dbReference type="PANTHER" id="PTHR44591">
    <property type="entry name" value="STRESS RESPONSE REGULATOR PROTEIN 1"/>
    <property type="match status" value="1"/>
</dbReference>
<dbReference type="InterPro" id="IPR050595">
    <property type="entry name" value="Bact_response_regulator"/>
</dbReference>
<dbReference type="Pfam" id="PF00072">
    <property type="entry name" value="Response_reg"/>
    <property type="match status" value="1"/>
</dbReference>
<organism evidence="4 5">
    <name type="scientific">Microvirga subterranea</name>
    <dbReference type="NCBI Taxonomy" id="186651"/>
    <lineage>
        <taxon>Bacteria</taxon>
        <taxon>Pseudomonadati</taxon>
        <taxon>Pseudomonadota</taxon>
        <taxon>Alphaproteobacteria</taxon>
        <taxon>Hyphomicrobiales</taxon>
        <taxon>Methylobacteriaceae</taxon>
        <taxon>Microvirga</taxon>
    </lineage>
</organism>
<evidence type="ECO:0000256" key="1">
    <source>
        <dbReference type="ARBA" id="ARBA00022553"/>
    </source>
</evidence>
<protein>
    <submittedName>
        <fullName evidence="4">Response regulator receiver domain-containing protein</fullName>
    </submittedName>
</protein>
<dbReference type="Proteomes" id="UP000254925">
    <property type="component" value="Unassembled WGS sequence"/>
</dbReference>
<dbReference type="InterPro" id="IPR011006">
    <property type="entry name" value="CheY-like_superfamily"/>
</dbReference>
<dbReference type="PANTHER" id="PTHR44591:SF25">
    <property type="entry name" value="CHEMOTAXIS TWO-COMPONENT RESPONSE REGULATOR"/>
    <property type="match status" value="1"/>
</dbReference>
<feature type="modified residue" description="4-aspartylphosphate" evidence="2">
    <location>
        <position position="60"/>
    </location>
</feature>
<dbReference type="SUPFAM" id="SSF52172">
    <property type="entry name" value="CheY-like"/>
    <property type="match status" value="1"/>
</dbReference>
<dbReference type="InterPro" id="IPR001789">
    <property type="entry name" value="Sig_transdc_resp-reg_receiver"/>
</dbReference>
<reference evidence="4 5" key="1">
    <citation type="submission" date="2018-07" db="EMBL/GenBank/DDBJ databases">
        <title>Genomic Encyclopedia of Type Strains, Phase IV (KMG-IV): sequencing the most valuable type-strain genomes for metagenomic binning, comparative biology and taxonomic classification.</title>
        <authorList>
            <person name="Goeker M."/>
        </authorList>
    </citation>
    <scope>NUCLEOTIDE SEQUENCE [LARGE SCALE GENOMIC DNA]</scope>
    <source>
        <strain evidence="4 5">DSM 14364</strain>
    </source>
</reference>
<evidence type="ECO:0000313" key="4">
    <source>
        <dbReference type="EMBL" id="RDI60012.1"/>
    </source>
</evidence>
<accession>A0A370HN69</accession>
<evidence type="ECO:0000313" key="5">
    <source>
        <dbReference type="Proteomes" id="UP000254925"/>
    </source>
</evidence>
<dbReference type="AlphaFoldDB" id="A0A370HN69"/>
<comment type="caution">
    <text evidence="4">The sequence shown here is derived from an EMBL/GenBank/DDBJ whole genome shotgun (WGS) entry which is preliminary data.</text>
</comment>
<proteinExistence type="predicted"/>
<keyword evidence="5" id="KW-1185">Reference proteome</keyword>
<dbReference type="EMBL" id="QQBB01000003">
    <property type="protein sequence ID" value="RDI60012.1"/>
    <property type="molecule type" value="Genomic_DNA"/>
</dbReference>
<evidence type="ECO:0000259" key="3">
    <source>
        <dbReference type="PROSITE" id="PS50110"/>
    </source>
</evidence>
<dbReference type="GO" id="GO:0000160">
    <property type="term" value="P:phosphorelay signal transduction system"/>
    <property type="evidence" value="ECO:0007669"/>
    <property type="project" value="InterPro"/>
</dbReference>
<gene>
    <name evidence="4" type="ORF">DES45_103271</name>
</gene>